<organism evidence="3">
    <name type="scientific">Tanacetum cinerariifolium</name>
    <name type="common">Dalmatian daisy</name>
    <name type="synonym">Chrysanthemum cinerariifolium</name>
    <dbReference type="NCBI Taxonomy" id="118510"/>
    <lineage>
        <taxon>Eukaryota</taxon>
        <taxon>Viridiplantae</taxon>
        <taxon>Streptophyta</taxon>
        <taxon>Embryophyta</taxon>
        <taxon>Tracheophyta</taxon>
        <taxon>Spermatophyta</taxon>
        <taxon>Magnoliopsida</taxon>
        <taxon>eudicotyledons</taxon>
        <taxon>Gunneridae</taxon>
        <taxon>Pentapetalae</taxon>
        <taxon>asterids</taxon>
        <taxon>campanulids</taxon>
        <taxon>Asterales</taxon>
        <taxon>Asteraceae</taxon>
        <taxon>Asteroideae</taxon>
        <taxon>Anthemideae</taxon>
        <taxon>Anthemidinae</taxon>
        <taxon>Tanacetum</taxon>
    </lineage>
</organism>
<dbReference type="EMBL" id="BKCJ010003302">
    <property type="protein sequence ID" value="GEU54241.1"/>
    <property type="molecule type" value="Genomic_DNA"/>
</dbReference>
<keyword evidence="3" id="KW-0695">RNA-directed DNA polymerase</keyword>
<dbReference type="GO" id="GO:0003964">
    <property type="term" value="F:RNA-directed DNA polymerase activity"/>
    <property type="evidence" value="ECO:0007669"/>
    <property type="project" value="UniProtKB-KW"/>
</dbReference>
<sequence>MTTRNVSRRTAATRGGRTGGQAGRGGGRTGDRGGQGNGANGDVDEVLDFATIISQQFQDLLPTIIAQVGDQVSNQGNIRSQNNNAADDSIHEDDRNANVGNSRNGVHTRNLWHVIQRNFMADFKALMKEGYCPSSKMQKLEMEFWNHAMVRVGHSAYTNRFHKLARLVPHLVTPETKRIERYIYGLVPQISRMVAATEPYTIQSAILKARVLTDRAVRNGSLKRSGERRGDNGESSKEGNVKSDNKRAQTGKDCKAGPTMVNLLNARNPTTAREACYECDDTDHYKAACLRAFVMGAEEVRQHPNIVMSTFSFNNNYATMLFDSGADYNFVFTTFVPLLSINPSRLGFSYEIEIASEKLAEINKIDLQSGYHQLRVHEDDIPNIAFQTRYGHFEFTVMPFGLTNEPAVFMNLMNRVCRPYLDKFVIVFIDDILIYSKTKEEHEMHLGLILDLLKKEKLYVKFSKCEFWLQEEAPKSPIEVRSFLGLAGYYQRFIANFSRTAKSLTILTQKNKKYIRELFSDYDCEIRYHPGKANIVADAGKILAAPNEASEVVNTLAEMLRGIDEQMERRSNGALYYMDQIWVTLTGDVRILIIDEAHVKVKAEHYRLSGLLQQPEIPEWK</sequence>
<feature type="domain" description="Reverse transcriptase" evidence="2">
    <location>
        <begin position="362"/>
        <end position="474"/>
    </location>
</feature>
<dbReference type="InterPro" id="IPR000477">
    <property type="entry name" value="RT_dom"/>
</dbReference>
<dbReference type="CDD" id="cd01647">
    <property type="entry name" value="RT_LTR"/>
    <property type="match status" value="1"/>
</dbReference>
<evidence type="ECO:0000313" key="3">
    <source>
        <dbReference type="EMBL" id="GEU54241.1"/>
    </source>
</evidence>
<feature type="compositionally biased region" description="Gly residues" evidence="1">
    <location>
        <begin position="16"/>
        <end position="39"/>
    </location>
</feature>
<comment type="caution">
    <text evidence="3">The sequence shown here is derived from an EMBL/GenBank/DDBJ whole genome shotgun (WGS) entry which is preliminary data.</text>
</comment>
<keyword evidence="3" id="KW-0548">Nucleotidyltransferase</keyword>
<dbReference type="InterPro" id="IPR053134">
    <property type="entry name" value="RNA-dir_DNA_polymerase"/>
</dbReference>
<evidence type="ECO:0000259" key="2">
    <source>
        <dbReference type="Pfam" id="PF00078"/>
    </source>
</evidence>
<dbReference type="Pfam" id="PF00078">
    <property type="entry name" value="RVT_1"/>
    <property type="match status" value="1"/>
</dbReference>
<feature type="compositionally biased region" description="Basic and acidic residues" evidence="1">
    <location>
        <begin position="224"/>
        <end position="253"/>
    </location>
</feature>
<name>A0A699GQ99_TANCI</name>
<feature type="region of interest" description="Disordered" evidence="1">
    <location>
        <begin position="75"/>
        <end position="102"/>
    </location>
</feature>
<protein>
    <submittedName>
        <fullName evidence="3">Putative reverse transcriptase domain-containing protein</fullName>
    </submittedName>
</protein>
<dbReference type="PANTHER" id="PTHR24559">
    <property type="entry name" value="TRANSPOSON TY3-I GAG-POL POLYPROTEIN"/>
    <property type="match status" value="1"/>
</dbReference>
<keyword evidence="3" id="KW-0808">Transferase</keyword>
<dbReference type="PANTHER" id="PTHR24559:SF444">
    <property type="entry name" value="REVERSE TRANSCRIPTASE DOMAIN-CONTAINING PROTEIN"/>
    <property type="match status" value="1"/>
</dbReference>
<feature type="region of interest" description="Disordered" evidence="1">
    <location>
        <begin position="1"/>
        <end position="41"/>
    </location>
</feature>
<gene>
    <name evidence="3" type="ORF">Tci_026219</name>
</gene>
<evidence type="ECO:0000256" key="1">
    <source>
        <dbReference type="SAM" id="MobiDB-lite"/>
    </source>
</evidence>
<proteinExistence type="predicted"/>
<dbReference type="Pfam" id="PF08284">
    <property type="entry name" value="RVP_2"/>
    <property type="match status" value="1"/>
</dbReference>
<feature type="compositionally biased region" description="Polar residues" evidence="1">
    <location>
        <begin position="75"/>
        <end position="86"/>
    </location>
</feature>
<feature type="region of interest" description="Disordered" evidence="1">
    <location>
        <begin position="219"/>
        <end position="253"/>
    </location>
</feature>
<dbReference type="AlphaFoldDB" id="A0A699GQ99"/>
<dbReference type="InterPro" id="IPR043128">
    <property type="entry name" value="Rev_trsase/Diguanyl_cyclase"/>
</dbReference>
<accession>A0A699GQ99</accession>
<dbReference type="SUPFAM" id="SSF56672">
    <property type="entry name" value="DNA/RNA polymerases"/>
    <property type="match status" value="1"/>
</dbReference>
<dbReference type="Gene3D" id="3.30.70.270">
    <property type="match status" value="2"/>
</dbReference>
<reference evidence="3" key="1">
    <citation type="journal article" date="2019" name="Sci. Rep.">
        <title>Draft genome of Tanacetum cinerariifolium, the natural source of mosquito coil.</title>
        <authorList>
            <person name="Yamashiro T."/>
            <person name="Shiraishi A."/>
            <person name="Satake H."/>
            <person name="Nakayama K."/>
        </authorList>
    </citation>
    <scope>NUCLEOTIDE SEQUENCE</scope>
</reference>
<dbReference type="InterPro" id="IPR043502">
    <property type="entry name" value="DNA/RNA_pol_sf"/>
</dbReference>